<dbReference type="InParanoid" id="A0A4R5CI68"/>
<gene>
    <name evidence="7" type="ORF">E1269_27100</name>
</gene>
<name>A0A4R5CI68_9ACTN</name>
<dbReference type="AlphaFoldDB" id="A0A4R5CI68"/>
<comment type="caution">
    <text evidence="7">The sequence shown here is derived from an EMBL/GenBank/DDBJ whole genome shotgun (WGS) entry which is preliminary data.</text>
</comment>
<dbReference type="PANTHER" id="PTHR43817:SF1">
    <property type="entry name" value="HYDROLASE, FAMILY 43, PUTATIVE (AFU_ORTHOLOGUE AFUA_3G01660)-RELATED"/>
    <property type="match status" value="1"/>
</dbReference>
<dbReference type="SUPFAM" id="SSF49785">
    <property type="entry name" value="Galactose-binding domain-like"/>
    <property type="match status" value="1"/>
</dbReference>
<sequence length="793" mass="84003">MRLSRRAIVARGRAWGAVLGAALLAAALTPPESRPLDGLPAAADADLTTAGHSPGRGQVQMPLVPGVSADPAITTHDGRYYLTYNKEGFADSIVMRVASSLDGLYHAPDQVVWEGGQGPAEVRSRVGLGSWLLSWNGRWYLYGWGDDGSSVTTSIPFVLESEGDDPLGPYRFKAMFSSPAPEIGGDGHGYAASPVRVGDRLYLTQTSQGRIFLAELADPWTLATGWSPILKPGSDGWECANGRCLVEGGSAVVRDGRVALLFSAGGYESPDYCVGMAVADVGDDLRDPAAWTKSDDCVVARDDDAGVYGPASMIWFTSPDQREDWVVYHIKTTTELTGGDRVLQARPVTWRPDGTPDFGHSLPEDAFRLLPSGDPGGRFHEAEDADRTGAREVRSGAASGGRYVRIENGDSVTFSVTSNRAGTVPVYVWVRAETGQRPRLHVRVNGREPVAVAVPVGGRSEGFEAGQFATVALPLRSGANTIELTGADQVVGVDRVWIDSPLTADGAAAAQLGDRLVVLDVVDGGIEATACTDETCELLDPPPPPPERLVGHPGAVSRDGTSVDVFAIGTDGTVWQTALRDGHWSAWDDRGSPPPGVAPGGVSAAARTSDNLDIYVLGTDGRVWSTAWQAGGSWIGWFAPDQRGYGVGQVSAPSGVGRRPLQLDLASVGSDGQIWLTWWNRSWNRSYPVGAPPGGATSAPALASRDESSFDVIVRGADGNIWGAEFDDTHGWSEWVRVPGELPGGADSAPVLVADRATGTATAAVRTADSWWTATLEGTSWSPWRRLPPPARR</sequence>
<keyword evidence="2 5" id="KW-0732">Signal</keyword>
<dbReference type="RefSeq" id="WP_131900485.1">
    <property type="nucleotide sequence ID" value="NZ_SMKZ01000058.1"/>
</dbReference>
<evidence type="ECO:0000256" key="5">
    <source>
        <dbReference type="SAM" id="SignalP"/>
    </source>
</evidence>
<evidence type="ECO:0000256" key="3">
    <source>
        <dbReference type="ARBA" id="ARBA00022801"/>
    </source>
</evidence>
<dbReference type="GO" id="GO:0004553">
    <property type="term" value="F:hydrolase activity, hydrolyzing O-glycosyl compounds"/>
    <property type="evidence" value="ECO:0007669"/>
    <property type="project" value="InterPro"/>
</dbReference>
<evidence type="ECO:0000313" key="7">
    <source>
        <dbReference type="EMBL" id="TDD99928.1"/>
    </source>
</evidence>
<dbReference type="SUPFAM" id="SSF75005">
    <property type="entry name" value="Arabinanase/levansucrase/invertase"/>
    <property type="match status" value="1"/>
</dbReference>
<evidence type="ECO:0000256" key="1">
    <source>
        <dbReference type="ARBA" id="ARBA00009865"/>
    </source>
</evidence>
<feature type="domain" description="PLL-like beta propeller" evidence="6">
    <location>
        <begin position="557"/>
        <end position="787"/>
    </location>
</feature>
<dbReference type="Gene3D" id="2.60.120.260">
    <property type="entry name" value="Galactose-binding domain-like"/>
    <property type="match status" value="1"/>
</dbReference>
<dbReference type="Gene3D" id="2.120.10.70">
    <property type="entry name" value="Fucose-specific lectin"/>
    <property type="match status" value="1"/>
</dbReference>
<dbReference type="GO" id="GO:0005975">
    <property type="term" value="P:carbohydrate metabolic process"/>
    <property type="evidence" value="ECO:0007669"/>
    <property type="project" value="InterPro"/>
</dbReference>
<accession>A0A4R5CI68</accession>
<evidence type="ECO:0000256" key="4">
    <source>
        <dbReference type="ARBA" id="ARBA00023295"/>
    </source>
</evidence>
<dbReference type="PANTHER" id="PTHR43817">
    <property type="entry name" value="GLYCOSYL HYDROLASE"/>
    <property type="match status" value="1"/>
</dbReference>
<dbReference type="SUPFAM" id="SSF89372">
    <property type="entry name" value="Fucose-specific lectin"/>
    <property type="match status" value="1"/>
</dbReference>
<dbReference type="EMBL" id="SMKZ01000058">
    <property type="protein sequence ID" value="TDD99928.1"/>
    <property type="molecule type" value="Genomic_DNA"/>
</dbReference>
<evidence type="ECO:0000256" key="2">
    <source>
        <dbReference type="ARBA" id="ARBA00022729"/>
    </source>
</evidence>
<keyword evidence="3" id="KW-0378">Hydrolase</keyword>
<keyword evidence="4" id="KW-0326">Glycosidase</keyword>
<reference evidence="7 8" key="1">
    <citation type="submission" date="2019-03" db="EMBL/GenBank/DDBJ databases">
        <title>Draft genome sequences of novel Actinobacteria.</title>
        <authorList>
            <person name="Sahin N."/>
            <person name="Ay H."/>
            <person name="Saygin H."/>
        </authorList>
    </citation>
    <scope>NUCLEOTIDE SEQUENCE [LARGE SCALE GENOMIC DNA]</scope>
    <source>
        <strain evidence="7 8">5K138</strain>
    </source>
</reference>
<dbReference type="Proteomes" id="UP000294739">
    <property type="component" value="Unassembled WGS sequence"/>
</dbReference>
<comment type="similarity">
    <text evidence="1">Belongs to the glycosyl hydrolase 43 family.</text>
</comment>
<dbReference type="Gene3D" id="2.115.10.20">
    <property type="entry name" value="Glycosyl hydrolase domain, family 43"/>
    <property type="match status" value="1"/>
</dbReference>
<dbReference type="OrthoDB" id="177947at2"/>
<keyword evidence="8" id="KW-1185">Reference proteome</keyword>
<dbReference type="Pfam" id="PF04616">
    <property type="entry name" value="Glyco_hydro_43"/>
    <property type="match status" value="1"/>
</dbReference>
<organism evidence="7 8">
    <name type="scientific">Jiangella asiatica</name>
    <dbReference type="NCBI Taxonomy" id="2530372"/>
    <lineage>
        <taxon>Bacteria</taxon>
        <taxon>Bacillati</taxon>
        <taxon>Actinomycetota</taxon>
        <taxon>Actinomycetes</taxon>
        <taxon>Jiangellales</taxon>
        <taxon>Jiangellaceae</taxon>
        <taxon>Jiangella</taxon>
    </lineage>
</organism>
<dbReference type="InterPro" id="IPR008979">
    <property type="entry name" value="Galactose-bd-like_sf"/>
</dbReference>
<feature type="chain" id="PRO_5020564725" description="PLL-like beta propeller domain-containing protein" evidence="5">
    <location>
        <begin position="28"/>
        <end position="793"/>
    </location>
</feature>
<evidence type="ECO:0000259" key="6">
    <source>
        <dbReference type="Pfam" id="PF26607"/>
    </source>
</evidence>
<feature type="signal peptide" evidence="5">
    <location>
        <begin position="1"/>
        <end position="27"/>
    </location>
</feature>
<dbReference type="Pfam" id="PF26607">
    <property type="entry name" value="DUF8189"/>
    <property type="match status" value="1"/>
</dbReference>
<evidence type="ECO:0000313" key="8">
    <source>
        <dbReference type="Proteomes" id="UP000294739"/>
    </source>
</evidence>
<dbReference type="InterPro" id="IPR023296">
    <property type="entry name" value="Glyco_hydro_beta-prop_sf"/>
</dbReference>
<protein>
    <recommendedName>
        <fullName evidence="6">PLL-like beta propeller domain-containing protein</fullName>
    </recommendedName>
</protein>
<dbReference type="InterPro" id="IPR006710">
    <property type="entry name" value="Glyco_hydro_43"/>
</dbReference>
<proteinExistence type="inferred from homology"/>
<dbReference type="InterPro" id="IPR058502">
    <property type="entry name" value="PLL-like_beta-prop"/>
</dbReference>